<dbReference type="AlphaFoldDB" id="A0A5J4J146"/>
<dbReference type="Gene3D" id="1.10.287.70">
    <property type="match status" value="1"/>
</dbReference>
<evidence type="ECO:0000313" key="4">
    <source>
        <dbReference type="Proteomes" id="UP000326509"/>
    </source>
</evidence>
<dbReference type="SUPFAM" id="SSF81324">
    <property type="entry name" value="Voltage-gated potassium channels"/>
    <property type="match status" value="1"/>
</dbReference>
<dbReference type="Pfam" id="PF07885">
    <property type="entry name" value="Ion_trans_2"/>
    <property type="match status" value="1"/>
</dbReference>
<dbReference type="EMBL" id="BKCG01000020">
    <property type="protein sequence ID" value="GER61054.1"/>
    <property type="molecule type" value="Genomic_DNA"/>
</dbReference>
<evidence type="ECO:0000259" key="2">
    <source>
        <dbReference type="Pfam" id="PF07885"/>
    </source>
</evidence>
<keyword evidence="4" id="KW-1185">Reference proteome</keyword>
<gene>
    <name evidence="3" type="ORF">ULMA_31620</name>
</gene>
<feature type="transmembrane region" description="Helical" evidence="1">
    <location>
        <begin position="434"/>
        <end position="456"/>
    </location>
</feature>
<name>A0A5J4J146_9FLAO</name>
<sequence length="461" mass="55047">MSIVDKIYQDNISITEEELLEKIIDTEELSALDFWLLPQYVFDEWRKKHDYPRILDNFKRRLPRFEEWMKTFELTDEILMDGYISNFLRFKYTEIKKDHIFHLVKVTYQGKTKHQVWYSYDKNSLHNENEVTYEYVRNFQSYFEWCELNKVDRYEIKVDKYYQAYENEEVYYNFDLRLIKMGRIEPPINGLNQILRQKKIEFVNISGLKLNDKISNNRSIEFIFCVCDNITCKHLHTHFFTFDNSSVRNLNITNSEISNWKFINSTTNGRIKDSLIKNTRIWGGNFTPIFENSEPENIGVWYKNLKHSPNFDRTYRNLYKAHTEIGNYKEANKFKISELDFKRKQAKGFWNNASWLIDKYFWGYGREPKKIIIFTFSTILLFCIIYSLISNQLIPKEIHLTLNWAEKILYSLYSSVVTFVTLGFSDVYPNTGFAKLLVSIEAIIGALSLGALIVTLTKTKE</sequence>
<keyword evidence="1" id="KW-0472">Membrane</keyword>
<dbReference type="OrthoDB" id="1446073at2"/>
<evidence type="ECO:0000256" key="1">
    <source>
        <dbReference type="SAM" id="Phobius"/>
    </source>
</evidence>
<proteinExistence type="predicted"/>
<dbReference type="InterPro" id="IPR013099">
    <property type="entry name" value="K_chnl_dom"/>
</dbReference>
<protein>
    <submittedName>
        <fullName evidence="3">Ion channel protein</fullName>
    </submittedName>
</protein>
<keyword evidence="1" id="KW-0812">Transmembrane</keyword>
<reference evidence="4" key="1">
    <citation type="submission" date="2019-08" db="EMBL/GenBank/DDBJ databases">
        <title>Draft genome sequence of Ulvibacter marinus type strain NBRC 109484.</title>
        <authorList>
            <person name="Kawano K."/>
            <person name="Ushijima N."/>
            <person name="Kihara M."/>
            <person name="Itoh H."/>
        </authorList>
    </citation>
    <scope>NUCLEOTIDE SEQUENCE [LARGE SCALE GENOMIC DNA]</scope>
    <source>
        <strain evidence="4">NBRC 109484</strain>
    </source>
</reference>
<dbReference type="RefSeq" id="WP_151675480.1">
    <property type="nucleotide sequence ID" value="NZ_BKCG01000020.1"/>
</dbReference>
<feature type="domain" description="Potassium channel" evidence="2">
    <location>
        <begin position="377"/>
        <end position="458"/>
    </location>
</feature>
<organism evidence="3 4">
    <name type="scientific">Patiriisocius marinus</name>
    <dbReference type="NCBI Taxonomy" id="1397112"/>
    <lineage>
        <taxon>Bacteria</taxon>
        <taxon>Pseudomonadati</taxon>
        <taxon>Bacteroidota</taxon>
        <taxon>Flavobacteriia</taxon>
        <taxon>Flavobacteriales</taxon>
        <taxon>Flavobacteriaceae</taxon>
        <taxon>Patiriisocius</taxon>
    </lineage>
</organism>
<dbReference type="Proteomes" id="UP000326509">
    <property type="component" value="Unassembled WGS sequence"/>
</dbReference>
<accession>A0A5J4J146</accession>
<feature type="transmembrane region" description="Helical" evidence="1">
    <location>
        <begin position="371"/>
        <end position="389"/>
    </location>
</feature>
<keyword evidence="1" id="KW-1133">Transmembrane helix</keyword>
<feature type="transmembrane region" description="Helical" evidence="1">
    <location>
        <begin position="410"/>
        <end position="428"/>
    </location>
</feature>
<comment type="caution">
    <text evidence="3">The sequence shown here is derived from an EMBL/GenBank/DDBJ whole genome shotgun (WGS) entry which is preliminary data.</text>
</comment>
<evidence type="ECO:0000313" key="3">
    <source>
        <dbReference type="EMBL" id="GER61054.1"/>
    </source>
</evidence>